<keyword evidence="1" id="KW-1133">Transmembrane helix</keyword>
<proteinExistence type="predicted"/>
<keyword evidence="1" id="KW-0472">Membrane</keyword>
<reference evidence="2 3" key="1">
    <citation type="submission" date="2013-07" db="EMBL/GenBank/DDBJ databases">
        <authorList>
            <person name="Weinstock G."/>
            <person name="Sodergren E."/>
            <person name="Wylie T."/>
            <person name="Fulton L."/>
            <person name="Fulton R."/>
            <person name="Fronick C."/>
            <person name="O'Laughlin M."/>
            <person name="Godfrey J."/>
            <person name="Miner T."/>
            <person name="Herter B."/>
            <person name="Appelbaum E."/>
            <person name="Cordes M."/>
            <person name="Lek S."/>
            <person name="Wollam A."/>
            <person name="Pepin K.H."/>
            <person name="Palsikar V.B."/>
            <person name="Mitreva M."/>
            <person name="Wilson R.K."/>
        </authorList>
    </citation>
    <scope>NUCLEOTIDE SEQUENCE [LARGE SCALE GENOMIC DNA]</scope>
    <source>
        <strain evidence="2 3">ATCC 14940</strain>
    </source>
</reference>
<dbReference type="EMBL" id="AWSU01000145">
    <property type="protein sequence ID" value="ERI77631.1"/>
    <property type="molecule type" value="Genomic_DNA"/>
</dbReference>
<evidence type="ECO:0000313" key="3">
    <source>
        <dbReference type="Proteomes" id="UP000016491"/>
    </source>
</evidence>
<protein>
    <submittedName>
        <fullName evidence="2">Uncharacterized protein</fullName>
    </submittedName>
</protein>
<keyword evidence="1" id="KW-0812">Transmembrane</keyword>
<feature type="transmembrane region" description="Helical" evidence="1">
    <location>
        <begin position="21"/>
        <end position="48"/>
    </location>
</feature>
<sequence length="57" mass="6906">MINLINYLIYRGGIPDYFNKLYPIFLCYENIICLFCTIVNMFISYFLFLVTLFNLFN</sequence>
<name>A0ABC9TZ61_CLOSY</name>
<evidence type="ECO:0000256" key="1">
    <source>
        <dbReference type="SAM" id="Phobius"/>
    </source>
</evidence>
<gene>
    <name evidence="2" type="ORF">CLOSYM_01897</name>
</gene>
<accession>A0ABC9TZ61</accession>
<evidence type="ECO:0000313" key="2">
    <source>
        <dbReference type="EMBL" id="ERI77631.1"/>
    </source>
</evidence>
<organism evidence="2 3">
    <name type="scientific">[Clostridium] symbiosum ATCC 14940</name>
    <dbReference type="NCBI Taxonomy" id="411472"/>
    <lineage>
        <taxon>Bacteria</taxon>
        <taxon>Bacillati</taxon>
        <taxon>Bacillota</taxon>
        <taxon>Clostridia</taxon>
        <taxon>Lachnospirales</taxon>
        <taxon>Lachnospiraceae</taxon>
        <taxon>Otoolea</taxon>
    </lineage>
</organism>
<dbReference type="Proteomes" id="UP000016491">
    <property type="component" value="Unassembled WGS sequence"/>
</dbReference>
<comment type="caution">
    <text evidence="2">The sequence shown here is derived from an EMBL/GenBank/DDBJ whole genome shotgun (WGS) entry which is preliminary data.</text>
</comment>
<dbReference type="AlphaFoldDB" id="A0ABC9TZ61"/>